<evidence type="ECO:0000313" key="2">
    <source>
        <dbReference type="EMBL" id="KAJ6968796.1"/>
    </source>
</evidence>
<gene>
    <name evidence="2" type="ORF">NC653_036690</name>
</gene>
<dbReference type="SUPFAM" id="SSF52096">
    <property type="entry name" value="ClpP/crotonase"/>
    <property type="match status" value="1"/>
</dbReference>
<dbReference type="GO" id="GO:0006633">
    <property type="term" value="P:fatty acid biosynthetic process"/>
    <property type="evidence" value="ECO:0007669"/>
    <property type="project" value="InterPro"/>
</dbReference>
<dbReference type="GO" id="GO:0016743">
    <property type="term" value="F:carboxyl- or carbamoyltransferase activity"/>
    <property type="evidence" value="ECO:0007669"/>
    <property type="project" value="InterPro"/>
</dbReference>
<dbReference type="Pfam" id="PF03255">
    <property type="entry name" value="ACCA"/>
    <property type="match status" value="1"/>
</dbReference>
<dbReference type="InterPro" id="IPR029045">
    <property type="entry name" value="ClpP/crotonase-like_dom_sf"/>
</dbReference>
<dbReference type="GO" id="GO:0009317">
    <property type="term" value="C:acetyl-CoA carboxylase complex"/>
    <property type="evidence" value="ECO:0007669"/>
    <property type="project" value="InterPro"/>
</dbReference>
<comment type="caution">
    <text evidence="2">The sequence shown here is derived from an EMBL/GenBank/DDBJ whole genome shotgun (WGS) entry which is preliminary data.</text>
</comment>
<dbReference type="Proteomes" id="UP001164929">
    <property type="component" value="Chromosome 16"/>
</dbReference>
<evidence type="ECO:0000313" key="3">
    <source>
        <dbReference type="Proteomes" id="UP001164929"/>
    </source>
</evidence>
<keyword evidence="3" id="KW-1185">Reference proteome</keyword>
<dbReference type="PANTHER" id="PTHR42853:SF3">
    <property type="entry name" value="ACETYL-COENZYME A CARBOXYLASE CARBOXYL TRANSFERASE SUBUNIT ALPHA, CHLOROPLASTIC"/>
    <property type="match status" value="1"/>
</dbReference>
<dbReference type="PANTHER" id="PTHR42853">
    <property type="entry name" value="ACETYL-COENZYME A CARBOXYLASE CARBOXYL TRANSFERASE SUBUNIT ALPHA"/>
    <property type="match status" value="1"/>
</dbReference>
<comment type="pathway">
    <text evidence="1">Lipid metabolism; malonyl-CoA biosynthesis; malonyl-CoA from acetyl-CoA: step 1/1.</text>
</comment>
<accession>A0AAD6PV80</accession>
<reference evidence="2 3" key="1">
    <citation type="journal article" date="2023" name="Mol. Ecol. Resour.">
        <title>Chromosome-level genome assembly of a triploid poplar Populus alba 'Berolinensis'.</title>
        <authorList>
            <person name="Chen S."/>
            <person name="Yu Y."/>
            <person name="Wang X."/>
            <person name="Wang S."/>
            <person name="Zhang T."/>
            <person name="Zhou Y."/>
            <person name="He R."/>
            <person name="Meng N."/>
            <person name="Wang Y."/>
            <person name="Liu W."/>
            <person name="Liu Z."/>
            <person name="Liu J."/>
            <person name="Guo Q."/>
            <person name="Huang H."/>
            <person name="Sederoff R.R."/>
            <person name="Wang G."/>
            <person name="Qu G."/>
            <person name="Chen S."/>
        </authorList>
    </citation>
    <scope>NUCLEOTIDE SEQUENCE [LARGE SCALE GENOMIC DNA]</scope>
    <source>
        <strain evidence="2">SC-2020</strain>
    </source>
</reference>
<protein>
    <submittedName>
        <fullName evidence="2">Uncharacterized protein</fullName>
    </submittedName>
</protein>
<organism evidence="2 3">
    <name type="scientific">Populus alba x Populus x berolinensis</name>
    <dbReference type="NCBI Taxonomy" id="444605"/>
    <lineage>
        <taxon>Eukaryota</taxon>
        <taxon>Viridiplantae</taxon>
        <taxon>Streptophyta</taxon>
        <taxon>Embryophyta</taxon>
        <taxon>Tracheophyta</taxon>
        <taxon>Spermatophyta</taxon>
        <taxon>Magnoliopsida</taxon>
        <taxon>eudicotyledons</taxon>
        <taxon>Gunneridae</taxon>
        <taxon>Pentapetalae</taxon>
        <taxon>rosids</taxon>
        <taxon>fabids</taxon>
        <taxon>Malpighiales</taxon>
        <taxon>Salicaceae</taxon>
        <taxon>Saliceae</taxon>
        <taxon>Populus</taxon>
    </lineage>
</organism>
<name>A0AAD6PV80_9ROSI</name>
<dbReference type="AlphaFoldDB" id="A0AAD6PV80"/>
<proteinExistence type="predicted"/>
<dbReference type="PRINTS" id="PR01069">
    <property type="entry name" value="ACCCTRFRASEA"/>
</dbReference>
<dbReference type="EMBL" id="JAQIZT010000016">
    <property type="protein sequence ID" value="KAJ6968796.1"/>
    <property type="molecule type" value="Genomic_DNA"/>
</dbReference>
<dbReference type="InterPro" id="IPR001095">
    <property type="entry name" value="Acetyl_CoA_COase_a_su"/>
</dbReference>
<sequence>MGLTAVDDWYRFLRLLGPRLPSLMITMASPIVTFIDTPGAYADLKSEELGQAAEKLKITGPELCKLQIADESYL</sequence>
<evidence type="ECO:0000256" key="1">
    <source>
        <dbReference type="ARBA" id="ARBA00004956"/>
    </source>
</evidence>
<dbReference type="GO" id="GO:0003989">
    <property type="term" value="F:acetyl-CoA carboxylase activity"/>
    <property type="evidence" value="ECO:0007669"/>
    <property type="project" value="InterPro"/>
</dbReference>